<evidence type="ECO:0000313" key="2">
    <source>
        <dbReference type="EMBL" id="PTX49118.1"/>
    </source>
</evidence>
<reference evidence="2 3" key="1">
    <citation type="submission" date="2018-04" db="EMBL/GenBank/DDBJ databases">
        <title>Genomic Encyclopedia of Archaeal and Bacterial Type Strains, Phase II (KMG-II): from individual species to whole genera.</title>
        <authorList>
            <person name="Goeker M."/>
        </authorList>
    </citation>
    <scope>NUCLEOTIDE SEQUENCE [LARGE SCALE GENOMIC DNA]</scope>
    <source>
        <strain evidence="2 3">DSM 21823</strain>
    </source>
</reference>
<feature type="region of interest" description="Disordered" evidence="1">
    <location>
        <begin position="188"/>
        <end position="226"/>
    </location>
</feature>
<dbReference type="RefSeq" id="WP_108129376.1">
    <property type="nucleotide sequence ID" value="NZ_QBKP01000008.1"/>
</dbReference>
<evidence type="ECO:0000313" key="3">
    <source>
        <dbReference type="Proteomes" id="UP000244224"/>
    </source>
</evidence>
<feature type="compositionally biased region" description="Basic and acidic residues" evidence="1">
    <location>
        <begin position="26"/>
        <end position="38"/>
    </location>
</feature>
<evidence type="ECO:0000256" key="1">
    <source>
        <dbReference type="SAM" id="MobiDB-lite"/>
    </source>
</evidence>
<comment type="caution">
    <text evidence="2">The sequence shown here is derived from an EMBL/GenBank/DDBJ whole genome shotgun (WGS) entry which is preliminary data.</text>
</comment>
<dbReference type="Gene3D" id="2.40.50.140">
    <property type="entry name" value="Nucleic acid-binding proteins"/>
    <property type="match status" value="1"/>
</dbReference>
<sequence length="226" mass="24816">MATIEERSDGRTVQLKRVRLSFPGSLKDKKSTTKDGSGRPKHTVNIIMDPNDPVGKKYHEENKAKVIAALRAAGEAYKKKPDLYKILMDDEPKRCCLRKGEKMKTADGQVRDHYKGTLWIAGAGPKAGDERPVLKGKDKRIIGYDEINSVFYGGVYADVVVSMYGTDKGGSDGLFNSVEVIRSWEVGDRFPEGGGVHVDDDDFDDDDDDFVGMGGGSDSSGFDDEL</sequence>
<accession>A0A2T6AZ98</accession>
<proteinExistence type="predicted"/>
<keyword evidence="3" id="KW-1185">Reference proteome</keyword>
<dbReference type="EMBL" id="QBKP01000008">
    <property type="protein sequence ID" value="PTX49118.1"/>
    <property type="molecule type" value="Genomic_DNA"/>
</dbReference>
<name>A0A2T6AZ98_9RHOB</name>
<feature type="compositionally biased region" description="Acidic residues" evidence="1">
    <location>
        <begin position="199"/>
        <end position="210"/>
    </location>
</feature>
<dbReference type="InterPro" id="IPR012340">
    <property type="entry name" value="NA-bd_OB-fold"/>
</dbReference>
<protein>
    <submittedName>
        <fullName evidence="2">Uncharacterized protein DUF2815</fullName>
    </submittedName>
</protein>
<dbReference type="Proteomes" id="UP000244224">
    <property type="component" value="Unassembled WGS sequence"/>
</dbReference>
<feature type="region of interest" description="Disordered" evidence="1">
    <location>
        <begin position="15"/>
        <end position="54"/>
    </location>
</feature>
<organism evidence="2 3">
    <name type="scientific">Gemmobacter caeni</name>
    <dbReference type="NCBI Taxonomy" id="589035"/>
    <lineage>
        <taxon>Bacteria</taxon>
        <taxon>Pseudomonadati</taxon>
        <taxon>Pseudomonadota</taxon>
        <taxon>Alphaproteobacteria</taxon>
        <taxon>Rhodobacterales</taxon>
        <taxon>Paracoccaceae</taxon>
        <taxon>Gemmobacter</taxon>
    </lineage>
</organism>
<dbReference type="Pfam" id="PF10991">
    <property type="entry name" value="Enc34_ssDNA-bd"/>
    <property type="match status" value="1"/>
</dbReference>
<dbReference type="InterPro" id="IPR022595">
    <property type="entry name" value="Enc34_ssDNA-bd"/>
</dbReference>
<dbReference type="OrthoDB" id="7860300at2"/>
<dbReference type="AlphaFoldDB" id="A0A2T6AZ98"/>
<gene>
    <name evidence="2" type="ORF">C8N34_108228</name>
</gene>